<dbReference type="SUPFAM" id="SSF47027">
    <property type="entry name" value="Acyl-CoA binding protein"/>
    <property type="match status" value="1"/>
</dbReference>
<dbReference type="Proteomes" id="UP001178507">
    <property type="component" value="Unassembled WGS sequence"/>
</dbReference>
<comment type="similarity">
    <text evidence="1">Belongs to the ACBP family.</text>
</comment>
<dbReference type="EMBL" id="CAUJNA010000824">
    <property type="protein sequence ID" value="CAJ1381621.1"/>
    <property type="molecule type" value="Genomic_DNA"/>
</dbReference>
<feature type="repeat" description="ANK" evidence="3">
    <location>
        <begin position="213"/>
        <end position="245"/>
    </location>
</feature>
<evidence type="ECO:0000259" key="4">
    <source>
        <dbReference type="PROSITE" id="PS51228"/>
    </source>
</evidence>
<dbReference type="Pfam" id="PF00887">
    <property type="entry name" value="ACBP"/>
    <property type="match status" value="1"/>
</dbReference>
<evidence type="ECO:0000313" key="5">
    <source>
        <dbReference type="EMBL" id="CAJ1381621.1"/>
    </source>
</evidence>
<dbReference type="InterPro" id="IPR000582">
    <property type="entry name" value="Acyl-CoA-binding_protein"/>
</dbReference>
<dbReference type="InterPro" id="IPR014352">
    <property type="entry name" value="FERM/acyl-CoA-bd_prot_sf"/>
</dbReference>
<accession>A0AA36I5S9</accession>
<organism evidence="5 6">
    <name type="scientific">Effrenium voratum</name>
    <dbReference type="NCBI Taxonomy" id="2562239"/>
    <lineage>
        <taxon>Eukaryota</taxon>
        <taxon>Sar</taxon>
        <taxon>Alveolata</taxon>
        <taxon>Dinophyceae</taxon>
        <taxon>Suessiales</taxon>
        <taxon>Symbiodiniaceae</taxon>
        <taxon>Effrenium</taxon>
    </lineage>
</organism>
<dbReference type="SUPFAM" id="SSF48403">
    <property type="entry name" value="Ankyrin repeat"/>
    <property type="match status" value="1"/>
</dbReference>
<evidence type="ECO:0000313" key="6">
    <source>
        <dbReference type="Proteomes" id="UP001178507"/>
    </source>
</evidence>
<dbReference type="GO" id="GO:0006631">
    <property type="term" value="P:fatty acid metabolic process"/>
    <property type="evidence" value="ECO:0007669"/>
    <property type="project" value="TreeGrafter"/>
</dbReference>
<dbReference type="PROSITE" id="PS51228">
    <property type="entry name" value="ACB_2"/>
    <property type="match status" value="1"/>
</dbReference>
<reference evidence="5" key="1">
    <citation type="submission" date="2023-08" db="EMBL/GenBank/DDBJ databases">
        <authorList>
            <person name="Chen Y."/>
            <person name="Shah S."/>
            <person name="Dougan E. K."/>
            <person name="Thang M."/>
            <person name="Chan C."/>
        </authorList>
    </citation>
    <scope>NUCLEOTIDE SEQUENCE</scope>
</reference>
<protein>
    <recommendedName>
        <fullName evidence="4">ACB domain-containing protein</fullName>
    </recommendedName>
</protein>
<dbReference type="PROSITE" id="PS50088">
    <property type="entry name" value="ANK_REPEAT"/>
    <property type="match status" value="1"/>
</dbReference>
<dbReference type="InterPro" id="IPR002110">
    <property type="entry name" value="Ankyrin_rpt"/>
</dbReference>
<gene>
    <name evidence="5" type="ORF">EVOR1521_LOCUS9244</name>
</gene>
<dbReference type="PANTHER" id="PTHR23310:SF62">
    <property type="entry name" value="ACYL-COA BINDING PROTEIN 1, ISOFORM A"/>
    <property type="match status" value="1"/>
</dbReference>
<dbReference type="AlphaFoldDB" id="A0AA36I5S9"/>
<feature type="non-terminal residue" evidence="5">
    <location>
        <position position="274"/>
    </location>
</feature>
<dbReference type="PANTHER" id="PTHR23310">
    <property type="entry name" value="ACYL-COA-BINDING PROTEIN, ACBP"/>
    <property type="match status" value="1"/>
</dbReference>
<evidence type="ECO:0000256" key="1">
    <source>
        <dbReference type="ARBA" id="ARBA00005567"/>
    </source>
</evidence>
<dbReference type="Gene3D" id="1.20.80.10">
    <property type="match status" value="1"/>
</dbReference>
<proteinExistence type="inferred from homology"/>
<keyword evidence="6" id="KW-1185">Reference proteome</keyword>
<dbReference type="GO" id="GO:0000062">
    <property type="term" value="F:fatty-acyl-CoA binding"/>
    <property type="evidence" value="ECO:0007669"/>
    <property type="project" value="InterPro"/>
</dbReference>
<feature type="domain" description="ACB" evidence="4">
    <location>
        <begin position="56"/>
        <end position="139"/>
    </location>
</feature>
<evidence type="ECO:0000256" key="3">
    <source>
        <dbReference type="PROSITE-ProRule" id="PRU00023"/>
    </source>
</evidence>
<dbReference type="Pfam" id="PF12796">
    <property type="entry name" value="Ank_2"/>
    <property type="match status" value="1"/>
</dbReference>
<keyword evidence="2" id="KW-0446">Lipid-binding</keyword>
<sequence length="274" mass="29245">VFAVAGASALALGVALYLWVRQRGRKLAKQSLNLAAVAEQLQNAGPEEVADMKDAAAELFQEATAWVNQKGEDLPTEACLELYALFKQATKGDCSGSRPFGLEAGAKWDAWSQVRGCPAEVAMISYARVLETYAPNWQSGGEVLEEEEEGGKPDGVSMGPTVSTMGCIGAGNPNDTDETPAGQLCEKIANGDFEEACALLRKNARLATQADKDGMLPLHWAADRGEMEMVQFLMDIPEAVAVINAQDPSGDTAEWPRLHYAAVPSASEGIARQE</sequence>
<name>A0AA36I5S9_9DINO</name>
<evidence type="ECO:0000256" key="2">
    <source>
        <dbReference type="ARBA" id="ARBA00023121"/>
    </source>
</evidence>
<keyword evidence="3" id="KW-0040">ANK repeat</keyword>
<dbReference type="PROSITE" id="PS50297">
    <property type="entry name" value="ANK_REP_REGION"/>
    <property type="match status" value="1"/>
</dbReference>
<comment type="caution">
    <text evidence="5">The sequence shown here is derived from an EMBL/GenBank/DDBJ whole genome shotgun (WGS) entry which is preliminary data.</text>
</comment>
<dbReference type="Gene3D" id="1.25.40.20">
    <property type="entry name" value="Ankyrin repeat-containing domain"/>
    <property type="match status" value="1"/>
</dbReference>
<dbReference type="InterPro" id="IPR036770">
    <property type="entry name" value="Ankyrin_rpt-contain_sf"/>
</dbReference>
<dbReference type="InterPro" id="IPR035984">
    <property type="entry name" value="Acyl-CoA-binding_sf"/>
</dbReference>